<evidence type="ECO:0000313" key="1">
    <source>
        <dbReference type="EMBL" id="MFD0961859.1"/>
    </source>
</evidence>
<keyword evidence="2" id="KW-1185">Reference proteome</keyword>
<comment type="caution">
    <text evidence="1">The sequence shown here is derived from an EMBL/GenBank/DDBJ whole genome shotgun (WGS) entry which is preliminary data.</text>
</comment>
<sequence length="517" mass="58454">MIRVSVKTLVLSTLAVLLFIAGWAGYRHLPWYLYNQGDYDMLIKRFPQHSQAGMALYAYASEAYDMVGGDGRGEYVFIRPSGNSISGSGGTPEQRAKARAKLEELLATYEDSEVDKSSVQLHLAKYYFWDGEWEQAEKLLQDIKRHTEGAFLHEAEVSDYLAMLDSLHKRDGELPVLTGRIMLGEEPLADAFVVLQRADQTMGWHSPPFGRYPIAITDHNGEYRFYDIASDEYEVGVGARPHQLSGYYMKENEWKTVRIAEGQNESAELSYQFVPRVKATTPIDGQIITGDELSFRWEPYDDADYYELSITTESLTRSGTGKSSSTYPLSRELKLQHRDTEAVFSIGELRDRLGGRWMSYGQEKAEVVIGATGLLGVVYPGGEFLWSVQAYDRNGLLLSSSEGYMLDPAPAIPMFRISEDGMLRGDAYVLEGNYEEAIKAYHEEGDSFYALRALATMAEEGFIRQGTFRGAVEDSNPQEWGGEREDSQLALYYLRRIANPSEEIALWMDELHQKLKE</sequence>
<dbReference type="RefSeq" id="WP_377567832.1">
    <property type="nucleotide sequence ID" value="NZ_JBHTJZ010000068.1"/>
</dbReference>
<dbReference type="EMBL" id="JBHTJZ010000068">
    <property type="protein sequence ID" value="MFD0961859.1"/>
    <property type="molecule type" value="Genomic_DNA"/>
</dbReference>
<name>A0ABW3HWG1_9BACL</name>
<dbReference type="Proteomes" id="UP001596989">
    <property type="component" value="Unassembled WGS sequence"/>
</dbReference>
<accession>A0ABW3HWG1</accession>
<protein>
    <recommendedName>
        <fullName evidence="3">Tetratricopeptide repeat protein</fullName>
    </recommendedName>
</protein>
<proteinExistence type="predicted"/>
<dbReference type="InterPro" id="IPR011990">
    <property type="entry name" value="TPR-like_helical_dom_sf"/>
</dbReference>
<reference evidence="2" key="1">
    <citation type="journal article" date="2019" name="Int. J. Syst. Evol. Microbiol.">
        <title>The Global Catalogue of Microorganisms (GCM) 10K type strain sequencing project: providing services to taxonomists for standard genome sequencing and annotation.</title>
        <authorList>
            <consortium name="The Broad Institute Genomics Platform"/>
            <consortium name="The Broad Institute Genome Sequencing Center for Infectious Disease"/>
            <person name="Wu L."/>
            <person name="Ma J."/>
        </authorList>
    </citation>
    <scope>NUCLEOTIDE SEQUENCE [LARGE SCALE GENOMIC DNA]</scope>
    <source>
        <strain evidence="2">CCUG 59129</strain>
    </source>
</reference>
<dbReference type="Gene3D" id="1.25.40.10">
    <property type="entry name" value="Tetratricopeptide repeat domain"/>
    <property type="match status" value="1"/>
</dbReference>
<organism evidence="1 2">
    <name type="scientific">Paenibacillus chungangensis</name>
    <dbReference type="NCBI Taxonomy" id="696535"/>
    <lineage>
        <taxon>Bacteria</taxon>
        <taxon>Bacillati</taxon>
        <taxon>Bacillota</taxon>
        <taxon>Bacilli</taxon>
        <taxon>Bacillales</taxon>
        <taxon>Paenibacillaceae</taxon>
        <taxon>Paenibacillus</taxon>
    </lineage>
</organism>
<evidence type="ECO:0008006" key="3">
    <source>
        <dbReference type="Google" id="ProtNLM"/>
    </source>
</evidence>
<evidence type="ECO:0000313" key="2">
    <source>
        <dbReference type="Proteomes" id="UP001596989"/>
    </source>
</evidence>
<gene>
    <name evidence="1" type="ORF">ACFQ2I_21205</name>
</gene>